<evidence type="ECO:0000259" key="3">
    <source>
        <dbReference type="PROSITE" id="PS51352"/>
    </source>
</evidence>
<feature type="domain" description="Thioredoxin" evidence="3">
    <location>
        <begin position="65"/>
        <end position="206"/>
    </location>
</feature>
<comment type="caution">
    <text evidence="4">The sequence shown here is derived from an EMBL/GenBank/DDBJ whole genome shotgun (WGS) entry which is preliminary data.</text>
</comment>
<keyword evidence="2" id="KW-0472">Membrane</keyword>
<dbReference type="Gene3D" id="3.40.30.10">
    <property type="entry name" value="Glutaredoxin"/>
    <property type="match status" value="1"/>
</dbReference>
<feature type="transmembrane region" description="Helical" evidence="2">
    <location>
        <begin position="26"/>
        <end position="46"/>
    </location>
</feature>
<dbReference type="GO" id="GO:0016209">
    <property type="term" value="F:antioxidant activity"/>
    <property type="evidence" value="ECO:0007669"/>
    <property type="project" value="InterPro"/>
</dbReference>
<keyword evidence="2" id="KW-0812">Transmembrane</keyword>
<organism evidence="4">
    <name type="scientific">mine drainage metagenome</name>
    <dbReference type="NCBI Taxonomy" id="410659"/>
    <lineage>
        <taxon>unclassified sequences</taxon>
        <taxon>metagenomes</taxon>
        <taxon>ecological metagenomes</taxon>
    </lineage>
</organism>
<reference evidence="4" key="1">
    <citation type="submission" date="2013-08" db="EMBL/GenBank/DDBJ databases">
        <authorList>
            <person name="Mendez C."/>
            <person name="Richter M."/>
            <person name="Ferrer M."/>
            <person name="Sanchez J."/>
        </authorList>
    </citation>
    <scope>NUCLEOTIDE SEQUENCE</scope>
</reference>
<reference evidence="4" key="2">
    <citation type="journal article" date="2014" name="ISME J.">
        <title>Microbial stratification in low pH oxic and suboxic macroscopic growths along an acid mine drainage.</title>
        <authorList>
            <person name="Mendez-Garcia C."/>
            <person name="Mesa V."/>
            <person name="Sprenger R.R."/>
            <person name="Richter M."/>
            <person name="Diez M.S."/>
            <person name="Solano J."/>
            <person name="Bargiela R."/>
            <person name="Golyshina O.V."/>
            <person name="Manteca A."/>
            <person name="Ramos J.L."/>
            <person name="Gallego J.R."/>
            <person name="Llorente I."/>
            <person name="Martins Dos Santos V.A."/>
            <person name="Jensen O.N."/>
            <person name="Pelaez A.I."/>
            <person name="Sanchez J."/>
            <person name="Ferrer M."/>
        </authorList>
    </citation>
    <scope>NUCLEOTIDE SEQUENCE</scope>
</reference>
<dbReference type="InterPro" id="IPR000866">
    <property type="entry name" value="AhpC/TSA"/>
</dbReference>
<dbReference type="EMBL" id="AUZZ01008209">
    <property type="protein sequence ID" value="EQD38663.1"/>
    <property type="molecule type" value="Genomic_DNA"/>
</dbReference>
<proteinExistence type="predicted"/>
<gene>
    <name evidence="4" type="ORF">B2A_11376</name>
</gene>
<keyword evidence="2" id="KW-1133">Transmembrane helix</keyword>
<dbReference type="GO" id="GO:0016491">
    <property type="term" value="F:oxidoreductase activity"/>
    <property type="evidence" value="ECO:0007669"/>
    <property type="project" value="InterPro"/>
</dbReference>
<evidence type="ECO:0000256" key="2">
    <source>
        <dbReference type="SAM" id="Phobius"/>
    </source>
</evidence>
<protein>
    <submittedName>
        <fullName evidence="4">Alkyl hydroperoxide reductase/ Thiol specific antioxidant/ Mal allergen</fullName>
    </submittedName>
</protein>
<dbReference type="SUPFAM" id="SSF52833">
    <property type="entry name" value="Thioredoxin-like"/>
    <property type="match status" value="1"/>
</dbReference>
<evidence type="ECO:0000313" key="4">
    <source>
        <dbReference type="EMBL" id="EQD38663.1"/>
    </source>
</evidence>
<accession>T0Z072</accession>
<dbReference type="InterPro" id="IPR013766">
    <property type="entry name" value="Thioredoxin_domain"/>
</dbReference>
<evidence type="ECO:0000256" key="1">
    <source>
        <dbReference type="SAM" id="MobiDB-lite"/>
    </source>
</evidence>
<dbReference type="InterPro" id="IPR036249">
    <property type="entry name" value="Thioredoxin-like_sf"/>
</dbReference>
<feature type="region of interest" description="Disordered" evidence="1">
    <location>
        <begin position="1"/>
        <end position="23"/>
    </location>
</feature>
<dbReference type="Pfam" id="PF00578">
    <property type="entry name" value="AhpC-TSA"/>
    <property type="match status" value="1"/>
</dbReference>
<dbReference type="PROSITE" id="PS51352">
    <property type="entry name" value="THIOREDOXIN_2"/>
    <property type="match status" value="1"/>
</dbReference>
<feature type="compositionally biased region" description="Basic and acidic residues" evidence="1">
    <location>
        <begin position="1"/>
        <end position="12"/>
    </location>
</feature>
<name>T0Z072_9ZZZZ</name>
<dbReference type="AlphaFoldDB" id="T0Z072"/>
<sequence>MSNAQRRREERGAPLSHSKKKGTPRWHWWTAGAAFLAVIVIVGVVLSRGIPSGNSASGNVARGAPAVGTIAPNASFSTLQGATVSIASLRGRPTLVWFVSTWCSSCEAGTQIMASHISQLRADGVRVVELEMYNDLGQAGPSMASFIQTYAGQGAANPDWTFGQASEAATLRYDPSGYLDIYYLLNQSGQVVYINSSPAATIGSLL</sequence>
<feature type="non-terminal residue" evidence="4">
    <location>
        <position position="206"/>
    </location>
</feature>